<dbReference type="Pfam" id="PF00126">
    <property type="entry name" value="HTH_1"/>
    <property type="match status" value="1"/>
</dbReference>
<name>A0A1H8RHT2_9GAMM</name>
<dbReference type="GO" id="GO:0006351">
    <property type="term" value="P:DNA-templated transcription"/>
    <property type="evidence" value="ECO:0007669"/>
    <property type="project" value="TreeGrafter"/>
</dbReference>
<dbReference type="AlphaFoldDB" id="A0A1H8RHT2"/>
<evidence type="ECO:0000313" key="6">
    <source>
        <dbReference type="EMBL" id="SEO65583.1"/>
    </source>
</evidence>
<keyword evidence="4" id="KW-0804">Transcription</keyword>
<protein>
    <submittedName>
        <fullName evidence="6">Transcriptional regulator, LysR family</fullName>
    </submittedName>
</protein>
<keyword evidence="2" id="KW-0805">Transcription regulation</keyword>
<dbReference type="SUPFAM" id="SSF46785">
    <property type="entry name" value="Winged helix' DNA-binding domain"/>
    <property type="match status" value="1"/>
</dbReference>
<dbReference type="InterPro" id="IPR000847">
    <property type="entry name" value="LysR_HTH_N"/>
</dbReference>
<dbReference type="Gene3D" id="1.10.10.10">
    <property type="entry name" value="Winged helix-like DNA-binding domain superfamily/Winged helix DNA-binding domain"/>
    <property type="match status" value="1"/>
</dbReference>
<dbReference type="EMBL" id="FOEG01000002">
    <property type="protein sequence ID" value="SEO65583.1"/>
    <property type="molecule type" value="Genomic_DNA"/>
</dbReference>
<reference evidence="6 7" key="1">
    <citation type="submission" date="2016-10" db="EMBL/GenBank/DDBJ databases">
        <authorList>
            <person name="de Groot N.N."/>
        </authorList>
    </citation>
    <scope>NUCLEOTIDE SEQUENCE [LARGE SCALE GENOMIC DNA]</scope>
    <source>
        <strain evidence="6 7">CGMCC 1.6291</strain>
    </source>
</reference>
<dbReference type="GO" id="GO:0043565">
    <property type="term" value="F:sequence-specific DNA binding"/>
    <property type="evidence" value="ECO:0007669"/>
    <property type="project" value="TreeGrafter"/>
</dbReference>
<evidence type="ECO:0000259" key="5">
    <source>
        <dbReference type="PROSITE" id="PS50931"/>
    </source>
</evidence>
<feature type="domain" description="HTH lysR-type" evidence="5">
    <location>
        <begin position="1"/>
        <end position="60"/>
    </location>
</feature>
<evidence type="ECO:0000256" key="1">
    <source>
        <dbReference type="ARBA" id="ARBA00009437"/>
    </source>
</evidence>
<dbReference type="InterPro" id="IPR058163">
    <property type="entry name" value="LysR-type_TF_proteobact-type"/>
</dbReference>
<evidence type="ECO:0000256" key="4">
    <source>
        <dbReference type="ARBA" id="ARBA00023163"/>
    </source>
</evidence>
<organism evidence="6 7">
    <name type="scientific">Aquisalimonas asiatica</name>
    <dbReference type="NCBI Taxonomy" id="406100"/>
    <lineage>
        <taxon>Bacteria</taxon>
        <taxon>Pseudomonadati</taxon>
        <taxon>Pseudomonadota</taxon>
        <taxon>Gammaproteobacteria</taxon>
        <taxon>Chromatiales</taxon>
        <taxon>Ectothiorhodospiraceae</taxon>
        <taxon>Aquisalimonas</taxon>
    </lineage>
</organism>
<dbReference type="InterPro" id="IPR036390">
    <property type="entry name" value="WH_DNA-bd_sf"/>
</dbReference>
<gene>
    <name evidence="6" type="ORF">SAMN04488052_10214</name>
</gene>
<dbReference type="CDD" id="cd08473">
    <property type="entry name" value="PBP2_CrgA_like_4"/>
    <property type="match status" value="1"/>
</dbReference>
<sequence>MAYDLNDLYFFVQVVDHGGFAPAGRALGTPKSRLSRRVALLEERLGVRLIHRTTRQFTVTPIGETYYRHCKAMLVEAEAAEEAVETTRSEPRGTVRVSCPVALLQSYVGDMLTDFMLRYPLVNVALDATNRRVDVVGEGIDVAIRVRPPPLEDSELILRVLADRGQCLLASPQLVEQQGGQPSAPDDLAAWPTLGLGTPQEDFTWNLFGPEDKPAYVPHVPRLVTTDMSALRKAAVAGIGVVQLPRMMVRPELDAGRLVPVLPTWAPRREIVHAVFPSRRGLLPAVRVLIDHLAEAFNALHED</sequence>
<dbReference type="FunFam" id="1.10.10.10:FF:000001">
    <property type="entry name" value="LysR family transcriptional regulator"/>
    <property type="match status" value="1"/>
</dbReference>
<dbReference type="Pfam" id="PF03466">
    <property type="entry name" value="LysR_substrate"/>
    <property type="match status" value="1"/>
</dbReference>
<dbReference type="InterPro" id="IPR036388">
    <property type="entry name" value="WH-like_DNA-bd_sf"/>
</dbReference>
<dbReference type="NCBIfam" id="NF011573">
    <property type="entry name" value="PRK14997.1"/>
    <property type="match status" value="1"/>
</dbReference>
<dbReference type="OrthoDB" id="8885940at2"/>
<dbReference type="RefSeq" id="WP_091640456.1">
    <property type="nucleotide sequence ID" value="NZ_FOEG01000002.1"/>
</dbReference>
<evidence type="ECO:0000256" key="3">
    <source>
        <dbReference type="ARBA" id="ARBA00023125"/>
    </source>
</evidence>
<keyword evidence="3" id="KW-0238">DNA-binding</keyword>
<keyword evidence="7" id="KW-1185">Reference proteome</keyword>
<comment type="similarity">
    <text evidence="1">Belongs to the LysR transcriptional regulatory family.</text>
</comment>
<dbReference type="GO" id="GO:0003700">
    <property type="term" value="F:DNA-binding transcription factor activity"/>
    <property type="evidence" value="ECO:0007669"/>
    <property type="project" value="InterPro"/>
</dbReference>
<accession>A0A1H8RHT2</accession>
<dbReference type="Proteomes" id="UP000199657">
    <property type="component" value="Unassembled WGS sequence"/>
</dbReference>
<dbReference type="SUPFAM" id="SSF53850">
    <property type="entry name" value="Periplasmic binding protein-like II"/>
    <property type="match status" value="1"/>
</dbReference>
<dbReference type="Gene3D" id="3.40.190.290">
    <property type="match status" value="1"/>
</dbReference>
<dbReference type="STRING" id="406100.SAMN04488052_10214"/>
<evidence type="ECO:0000313" key="7">
    <source>
        <dbReference type="Proteomes" id="UP000199657"/>
    </source>
</evidence>
<dbReference type="InterPro" id="IPR005119">
    <property type="entry name" value="LysR_subst-bd"/>
</dbReference>
<evidence type="ECO:0000256" key="2">
    <source>
        <dbReference type="ARBA" id="ARBA00023015"/>
    </source>
</evidence>
<proteinExistence type="inferred from homology"/>
<dbReference type="PANTHER" id="PTHR30537:SF31">
    <property type="entry name" value="TRANSCRIPTIONAL REGULATOR, LYSR FAMILY"/>
    <property type="match status" value="1"/>
</dbReference>
<dbReference type="PANTHER" id="PTHR30537">
    <property type="entry name" value="HTH-TYPE TRANSCRIPTIONAL REGULATOR"/>
    <property type="match status" value="1"/>
</dbReference>
<dbReference type="PROSITE" id="PS50931">
    <property type="entry name" value="HTH_LYSR"/>
    <property type="match status" value="1"/>
</dbReference>